<keyword evidence="1" id="KW-0175">Coiled coil</keyword>
<dbReference type="Proteomes" id="UP001174909">
    <property type="component" value="Unassembled WGS sequence"/>
</dbReference>
<dbReference type="EMBL" id="CASHTH010002909">
    <property type="protein sequence ID" value="CAI8037003.1"/>
    <property type="molecule type" value="Genomic_DNA"/>
</dbReference>
<sequence>MAHYKGAASEGSRAVNLMKQRERQKEELELLKKKIAEVRFLLYNFCACVEYHQLSQQEHGTTKFEVSDKFATSFDVVEEQLKSSTAGLLTLEEMKERREILVKAREQQVAAKLANKSAVESEAKKQHKRPGGGALSFAMEDEEDEEDEAPSPPKPKKKRLGKNPEVDTSFLPDRDREEAERREREELRQSWVAQQEKIKAEEIEITYSYWDGSGHRRHVKMKKGDSIHRFLAKVLEGIRKEFTELRAVTVDNLMYIKEDLIIPHHYSFYDFIINKARGKSGPLFSFDVHEDVRLVNDASVERDESHAGKVVLRTWYERNKHIFPASRWEPYDPEKSWDVYSIGDNKERANAK</sequence>
<protein>
    <submittedName>
        <fullName evidence="4">Protein FAM50 homolog</fullName>
    </submittedName>
</protein>
<reference evidence="4" key="1">
    <citation type="submission" date="2023-03" db="EMBL/GenBank/DDBJ databases">
        <authorList>
            <person name="Steffen K."/>
            <person name="Cardenas P."/>
        </authorList>
    </citation>
    <scope>NUCLEOTIDE SEQUENCE</scope>
</reference>
<feature type="compositionally biased region" description="Basic and acidic residues" evidence="2">
    <location>
        <begin position="172"/>
        <end position="188"/>
    </location>
</feature>
<dbReference type="InterPro" id="IPR007005">
    <property type="entry name" value="XAP5"/>
</dbReference>
<feature type="compositionally biased region" description="Acidic residues" evidence="2">
    <location>
        <begin position="139"/>
        <end position="149"/>
    </location>
</feature>
<dbReference type="AlphaFoldDB" id="A0AA35SW79"/>
<evidence type="ECO:0000256" key="1">
    <source>
        <dbReference type="SAM" id="Coils"/>
    </source>
</evidence>
<feature type="region of interest" description="Disordered" evidence="2">
    <location>
        <begin position="114"/>
        <end position="190"/>
    </location>
</feature>
<organism evidence="4 5">
    <name type="scientific">Geodia barretti</name>
    <name type="common">Barrett's horny sponge</name>
    <dbReference type="NCBI Taxonomy" id="519541"/>
    <lineage>
        <taxon>Eukaryota</taxon>
        <taxon>Metazoa</taxon>
        <taxon>Porifera</taxon>
        <taxon>Demospongiae</taxon>
        <taxon>Heteroscleromorpha</taxon>
        <taxon>Tetractinellida</taxon>
        <taxon>Astrophorina</taxon>
        <taxon>Geodiidae</taxon>
        <taxon>Geodia</taxon>
    </lineage>
</organism>
<dbReference type="GO" id="GO:0005634">
    <property type="term" value="C:nucleus"/>
    <property type="evidence" value="ECO:0007669"/>
    <property type="project" value="InterPro"/>
</dbReference>
<accession>A0AA35SW79</accession>
<feature type="domain" description="FAM50A/XAP5 C-terminal" evidence="3">
    <location>
        <begin position="201"/>
        <end position="339"/>
    </location>
</feature>
<evidence type="ECO:0000313" key="5">
    <source>
        <dbReference type="Proteomes" id="UP001174909"/>
    </source>
</evidence>
<name>A0AA35SW79_GEOBA</name>
<dbReference type="InterPro" id="IPR048337">
    <property type="entry name" value="FAM50A/XAP5_C"/>
</dbReference>
<keyword evidence="5" id="KW-1185">Reference proteome</keyword>
<dbReference type="PANTHER" id="PTHR12722:SF0">
    <property type="entry name" value="PROTEIN FAM50A"/>
    <property type="match status" value="1"/>
</dbReference>
<dbReference type="PANTHER" id="PTHR12722">
    <property type="entry name" value="XAP-5 PROTEIN-RELATED"/>
    <property type="match status" value="1"/>
</dbReference>
<proteinExistence type="predicted"/>
<evidence type="ECO:0000313" key="4">
    <source>
        <dbReference type="EMBL" id="CAI8037003.1"/>
    </source>
</evidence>
<dbReference type="Pfam" id="PF04921">
    <property type="entry name" value="XAP5"/>
    <property type="match status" value="1"/>
</dbReference>
<feature type="coiled-coil region" evidence="1">
    <location>
        <begin position="14"/>
        <end position="41"/>
    </location>
</feature>
<gene>
    <name evidence="4" type="ORF">GBAR_LOCUS20713</name>
</gene>
<evidence type="ECO:0000256" key="2">
    <source>
        <dbReference type="SAM" id="MobiDB-lite"/>
    </source>
</evidence>
<evidence type="ECO:0000259" key="3">
    <source>
        <dbReference type="Pfam" id="PF04921"/>
    </source>
</evidence>
<dbReference type="GO" id="GO:0006325">
    <property type="term" value="P:chromatin organization"/>
    <property type="evidence" value="ECO:0007669"/>
    <property type="project" value="TreeGrafter"/>
</dbReference>
<comment type="caution">
    <text evidence="4">The sequence shown here is derived from an EMBL/GenBank/DDBJ whole genome shotgun (WGS) entry which is preliminary data.</text>
</comment>